<protein>
    <submittedName>
        <fullName evidence="17">PTS system trehalose-specific EIIBC component</fullName>
        <ecNumber evidence="17">2.7.1.201</ecNumber>
    </submittedName>
</protein>
<keyword evidence="10 13" id="KW-0472">Membrane</keyword>
<organism evidence="17 18">
    <name type="scientific">Candidatus Fusicatenibacter merdavium</name>
    <dbReference type="NCBI Taxonomy" id="2838600"/>
    <lineage>
        <taxon>Bacteria</taxon>
        <taxon>Bacillati</taxon>
        <taxon>Bacillota</taxon>
        <taxon>Clostridia</taxon>
        <taxon>Lachnospirales</taxon>
        <taxon>Lachnospiraceae</taxon>
        <taxon>Fusicatenibacter</taxon>
    </lineage>
</organism>
<dbReference type="Proteomes" id="UP000886890">
    <property type="component" value="Unassembled WGS sequence"/>
</dbReference>
<name>A0A9D1XF19_9FIRM</name>
<evidence type="ECO:0000256" key="1">
    <source>
        <dbReference type="ARBA" id="ARBA00004651"/>
    </source>
</evidence>
<feature type="transmembrane region" description="Helical" evidence="13">
    <location>
        <begin position="229"/>
        <end position="248"/>
    </location>
</feature>
<dbReference type="GO" id="GO:0008982">
    <property type="term" value="F:protein-N(PI)-phosphohistidine-sugar phosphotransferase activity"/>
    <property type="evidence" value="ECO:0007669"/>
    <property type="project" value="InterPro"/>
</dbReference>
<evidence type="ECO:0000313" key="18">
    <source>
        <dbReference type="Proteomes" id="UP000886890"/>
    </source>
</evidence>
<keyword evidence="2" id="KW-0813">Transport</keyword>
<evidence type="ECO:0000256" key="4">
    <source>
        <dbReference type="ARBA" id="ARBA00022597"/>
    </source>
</evidence>
<feature type="compositionally biased region" description="Polar residues" evidence="12">
    <location>
        <begin position="519"/>
        <end position="529"/>
    </location>
</feature>
<dbReference type="InterPro" id="IPR003352">
    <property type="entry name" value="PTS_EIIC"/>
</dbReference>
<dbReference type="PROSITE" id="PS00371">
    <property type="entry name" value="PTS_EIIA_TYPE_1_HIS"/>
    <property type="match status" value="1"/>
</dbReference>
<dbReference type="PANTHER" id="PTHR30175">
    <property type="entry name" value="PHOSPHOTRANSFERASE SYSTEM TRANSPORT PROTEIN"/>
    <property type="match status" value="1"/>
</dbReference>
<dbReference type="EC" id="2.7.1.201" evidence="17"/>
<accession>A0A9D1XF19</accession>
<dbReference type="SUPFAM" id="SSF51261">
    <property type="entry name" value="Duplicated hybrid motif"/>
    <property type="match status" value="1"/>
</dbReference>
<keyword evidence="5 17" id="KW-0808">Transferase</keyword>
<dbReference type="PROSITE" id="PS01035">
    <property type="entry name" value="PTS_EIIB_TYPE_1_CYS"/>
    <property type="match status" value="1"/>
</dbReference>
<dbReference type="GO" id="GO:0005886">
    <property type="term" value="C:plasma membrane"/>
    <property type="evidence" value="ECO:0007669"/>
    <property type="project" value="UniProtKB-SubCell"/>
</dbReference>
<evidence type="ECO:0000256" key="10">
    <source>
        <dbReference type="ARBA" id="ARBA00023136"/>
    </source>
</evidence>
<dbReference type="NCBIfam" id="TIGR00830">
    <property type="entry name" value="PTBA"/>
    <property type="match status" value="1"/>
</dbReference>
<dbReference type="SUPFAM" id="SSF55604">
    <property type="entry name" value="Glucose permease domain IIB"/>
    <property type="match status" value="1"/>
</dbReference>
<keyword evidence="3" id="KW-1003">Cell membrane</keyword>
<dbReference type="Pfam" id="PF00358">
    <property type="entry name" value="PTS_EIIA_1"/>
    <property type="match status" value="1"/>
</dbReference>
<evidence type="ECO:0000259" key="16">
    <source>
        <dbReference type="PROSITE" id="PS51103"/>
    </source>
</evidence>
<evidence type="ECO:0000259" key="15">
    <source>
        <dbReference type="PROSITE" id="PS51098"/>
    </source>
</evidence>
<dbReference type="InterPro" id="IPR001127">
    <property type="entry name" value="PTS_EIIA_1_perm"/>
</dbReference>
<feature type="transmembrane region" description="Helical" evidence="13">
    <location>
        <begin position="442"/>
        <end position="464"/>
    </location>
</feature>
<feature type="transmembrane region" description="Helical" evidence="13">
    <location>
        <begin position="400"/>
        <end position="422"/>
    </location>
</feature>
<sequence length="688" mass="73400">MAKYENDVKQLLTLIGGKENIQAVSHCMTRMRFVLVDPKKADEKAIEEIPAVKGTFTQAGQYQVIIGNDVAVFYNEFTSYAGIEGVSKDAVKAAAKTNQNPLQRIMGTLGEIFAPLIPALICGGLILGFRNVIGEINFFNNGTQSLADISQFWSGTYDFLWLIGEAVFHMLPVGIIWSITKKMGTTQILGIILGLTLVSPQLLNGFSVAETAAEDIPVWDFGFAQVQMIGYQGQVIAAMMAGFVLVYLEKFFKKHCPEVVSMIVVPFCSLVPAVIIAHTIVGPIGWRIGNAIADVVYGGLMSPFGWLFAGLFGLLYAPIVMTGLHHMTNAIDTQLINSFGGTILWPMIALSNIAQGSSVLAMSVLQKKNERAQQVNVPACISCYLSVTEPALFGVNLKYGFPLVCGMIGSAVAAMISVGTGVRALSIGVGGLPGILSIESDYYLNFLAAMAVAIVIPFVLTYFVGLKKLSKEERGLAEAGAQNPGENGDAQQSSVQETQKAQPETRSAGKTAGTAVQKEASSSESTGRTETAAADGQSLEIKAPLNGKTLPLEDMPDEVFSQHIMGDGLAIEPSEGIVVAPADAEVSAVMEESRHACGLTLSNGLELLIHVGIDTVEMNGDGFELFVKEGDQVHTGDPLIRFDMDKIRAAGHPTMTAVIVTDEGEAKNLQYLTGTQAEAGKTPVITFE</sequence>
<feature type="transmembrane region" description="Helical" evidence="13">
    <location>
        <begin position="159"/>
        <end position="179"/>
    </location>
</feature>
<evidence type="ECO:0000256" key="2">
    <source>
        <dbReference type="ARBA" id="ARBA00022448"/>
    </source>
</evidence>
<dbReference type="EMBL" id="DXEK01000177">
    <property type="protein sequence ID" value="HIX78064.1"/>
    <property type="molecule type" value="Genomic_DNA"/>
</dbReference>
<evidence type="ECO:0000256" key="6">
    <source>
        <dbReference type="ARBA" id="ARBA00022683"/>
    </source>
</evidence>
<feature type="active site" description="Phosphocysteine intermediate; for EIIB activity" evidence="11">
    <location>
        <position position="27"/>
    </location>
</feature>
<dbReference type="Gene3D" id="3.30.1360.60">
    <property type="entry name" value="Glucose permease domain IIB"/>
    <property type="match status" value="1"/>
</dbReference>
<feature type="domain" description="PTS EIIA type-1" evidence="14">
    <location>
        <begin position="557"/>
        <end position="662"/>
    </location>
</feature>
<feature type="domain" description="PTS EIIB type-1" evidence="15">
    <location>
        <begin position="5"/>
        <end position="87"/>
    </location>
</feature>
<reference evidence="17" key="2">
    <citation type="submission" date="2021-04" db="EMBL/GenBank/DDBJ databases">
        <authorList>
            <person name="Gilroy R."/>
        </authorList>
    </citation>
    <scope>NUCLEOTIDE SEQUENCE</scope>
    <source>
        <strain evidence="17">CHK183-1962</strain>
    </source>
</reference>
<evidence type="ECO:0000256" key="9">
    <source>
        <dbReference type="ARBA" id="ARBA00022989"/>
    </source>
</evidence>
<dbReference type="InterPro" id="IPR050558">
    <property type="entry name" value="PTS_Sugar-Specific_Components"/>
</dbReference>
<evidence type="ECO:0000256" key="12">
    <source>
        <dbReference type="SAM" id="MobiDB-lite"/>
    </source>
</evidence>
<comment type="caution">
    <text evidence="17">The sequence shown here is derived from an EMBL/GenBank/DDBJ whole genome shotgun (WGS) entry which is preliminary data.</text>
</comment>
<feature type="transmembrane region" description="Helical" evidence="13">
    <location>
        <begin position="188"/>
        <end position="209"/>
    </location>
</feature>
<dbReference type="PANTHER" id="PTHR30175:SF4">
    <property type="entry name" value="PTS SYSTEM TREHALOSE-SPECIFIC EIIBC COMPONENT"/>
    <property type="match status" value="1"/>
</dbReference>
<dbReference type="NCBIfam" id="NF008236">
    <property type="entry name" value="PRK11007.1"/>
    <property type="match status" value="1"/>
</dbReference>
<evidence type="ECO:0000256" key="5">
    <source>
        <dbReference type="ARBA" id="ARBA00022679"/>
    </source>
</evidence>
<evidence type="ECO:0000256" key="7">
    <source>
        <dbReference type="ARBA" id="ARBA00022692"/>
    </source>
</evidence>
<keyword evidence="9 13" id="KW-1133">Transmembrane helix</keyword>
<evidence type="ECO:0000256" key="8">
    <source>
        <dbReference type="ARBA" id="ARBA00022777"/>
    </source>
</evidence>
<feature type="compositionally biased region" description="Polar residues" evidence="12">
    <location>
        <begin position="489"/>
        <end position="505"/>
    </location>
</feature>
<proteinExistence type="predicted"/>
<dbReference type="Gene3D" id="2.70.70.10">
    <property type="entry name" value="Glucose Permease (Domain IIA)"/>
    <property type="match status" value="1"/>
</dbReference>
<dbReference type="InterPro" id="IPR011055">
    <property type="entry name" value="Dup_hybrid_motif"/>
</dbReference>
<dbReference type="FunFam" id="2.70.70.10:FF:000001">
    <property type="entry name" value="PTS system glucose-specific IIA component"/>
    <property type="match status" value="1"/>
</dbReference>
<evidence type="ECO:0000259" key="14">
    <source>
        <dbReference type="PROSITE" id="PS51093"/>
    </source>
</evidence>
<gene>
    <name evidence="17" type="primary">treP</name>
    <name evidence="17" type="ORF">H9734_10800</name>
</gene>
<evidence type="ECO:0000256" key="3">
    <source>
        <dbReference type="ARBA" id="ARBA00022475"/>
    </source>
</evidence>
<dbReference type="Pfam" id="PF00367">
    <property type="entry name" value="PTS_EIIB"/>
    <property type="match status" value="1"/>
</dbReference>
<dbReference type="Pfam" id="PF02378">
    <property type="entry name" value="PTS_EIIC"/>
    <property type="match status" value="1"/>
</dbReference>
<dbReference type="PROSITE" id="PS51093">
    <property type="entry name" value="PTS_EIIA_TYPE_1"/>
    <property type="match status" value="1"/>
</dbReference>
<keyword evidence="6" id="KW-0598">Phosphotransferase system</keyword>
<evidence type="ECO:0000256" key="11">
    <source>
        <dbReference type="PROSITE-ProRule" id="PRU00421"/>
    </source>
</evidence>
<feature type="transmembrane region" description="Helical" evidence="13">
    <location>
        <begin position="112"/>
        <end position="133"/>
    </location>
</feature>
<dbReference type="NCBIfam" id="TIGR00826">
    <property type="entry name" value="EIIB_glc"/>
    <property type="match status" value="1"/>
</dbReference>
<evidence type="ECO:0000313" key="17">
    <source>
        <dbReference type="EMBL" id="HIX78064.1"/>
    </source>
</evidence>
<evidence type="ECO:0000256" key="13">
    <source>
        <dbReference type="SAM" id="Phobius"/>
    </source>
</evidence>
<feature type="transmembrane region" description="Helical" evidence="13">
    <location>
        <begin position="304"/>
        <end position="324"/>
    </location>
</feature>
<dbReference type="NCBIfam" id="TIGR01992">
    <property type="entry name" value="PTS-IIBC-Tre"/>
    <property type="match status" value="1"/>
</dbReference>
<keyword evidence="8" id="KW-0418">Kinase</keyword>
<dbReference type="GO" id="GO:0016301">
    <property type="term" value="F:kinase activity"/>
    <property type="evidence" value="ECO:0007669"/>
    <property type="project" value="UniProtKB-KW"/>
</dbReference>
<reference evidence="17" key="1">
    <citation type="journal article" date="2021" name="PeerJ">
        <title>Extensive microbial diversity within the chicken gut microbiome revealed by metagenomics and culture.</title>
        <authorList>
            <person name="Gilroy R."/>
            <person name="Ravi A."/>
            <person name="Getino M."/>
            <person name="Pursley I."/>
            <person name="Horton D.L."/>
            <person name="Alikhan N.F."/>
            <person name="Baker D."/>
            <person name="Gharbi K."/>
            <person name="Hall N."/>
            <person name="Watson M."/>
            <person name="Adriaenssens E.M."/>
            <person name="Foster-Nyarko E."/>
            <person name="Jarju S."/>
            <person name="Secka A."/>
            <person name="Antonio M."/>
            <person name="Oren A."/>
            <person name="Chaudhuri R.R."/>
            <person name="La Ragione R."/>
            <person name="Hildebrand F."/>
            <person name="Pallen M.J."/>
        </authorList>
    </citation>
    <scope>NUCLEOTIDE SEQUENCE</scope>
    <source>
        <strain evidence="17">CHK183-1962</strain>
    </source>
</reference>
<feature type="region of interest" description="Disordered" evidence="12">
    <location>
        <begin position="477"/>
        <end position="540"/>
    </location>
</feature>
<dbReference type="InterPro" id="IPR018113">
    <property type="entry name" value="PTrfase_EIIB_Cys"/>
</dbReference>
<dbReference type="GO" id="GO:0015574">
    <property type="term" value="F:trehalose transmembrane transporter activity"/>
    <property type="evidence" value="ECO:0007669"/>
    <property type="project" value="InterPro"/>
</dbReference>
<dbReference type="PROSITE" id="PS51103">
    <property type="entry name" value="PTS_EIIC_TYPE_1"/>
    <property type="match status" value="1"/>
</dbReference>
<dbReference type="InterPro" id="IPR011296">
    <property type="entry name" value="PTS_IIBC_treh"/>
</dbReference>
<feature type="transmembrane region" description="Helical" evidence="13">
    <location>
        <begin position="260"/>
        <end position="284"/>
    </location>
</feature>
<keyword evidence="4" id="KW-0762">Sugar transport</keyword>
<dbReference type="GO" id="GO:0090589">
    <property type="term" value="F:protein-phosphocysteine-trehalose phosphotransferase system transporter activity"/>
    <property type="evidence" value="ECO:0007669"/>
    <property type="project" value="TreeGrafter"/>
</dbReference>
<keyword evidence="7 13" id="KW-0812">Transmembrane</keyword>
<feature type="domain" description="PTS EIIC type-1" evidence="16">
    <location>
        <begin position="107"/>
        <end position="480"/>
    </location>
</feature>
<dbReference type="InterPro" id="IPR001996">
    <property type="entry name" value="PTS_IIB_1"/>
</dbReference>
<dbReference type="FunFam" id="3.30.1360.60:FF:000001">
    <property type="entry name" value="PTS system glucose-specific IIBC component PtsG"/>
    <property type="match status" value="1"/>
</dbReference>
<dbReference type="GO" id="GO:0009401">
    <property type="term" value="P:phosphoenolpyruvate-dependent sugar phosphotransferase system"/>
    <property type="evidence" value="ECO:0007669"/>
    <property type="project" value="UniProtKB-KW"/>
</dbReference>
<dbReference type="InterPro" id="IPR036878">
    <property type="entry name" value="Glu_permease_IIB"/>
</dbReference>
<dbReference type="AlphaFoldDB" id="A0A9D1XF19"/>
<comment type="subcellular location">
    <subcellularLocation>
        <location evidence="1">Cell membrane</location>
        <topology evidence="1">Multi-pass membrane protein</topology>
    </subcellularLocation>
</comment>
<feature type="transmembrane region" description="Helical" evidence="13">
    <location>
        <begin position="336"/>
        <end position="355"/>
    </location>
</feature>
<dbReference type="PROSITE" id="PS51098">
    <property type="entry name" value="PTS_EIIB_TYPE_1"/>
    <property type="match status" value="1"/>
</dbReference>
<dbReference type="CDD" id="cd00212">
    <property type="entry name" value="PTS_IIB_glc"/>
    <property type="match status" value="1"/>
</dbReference>
<dbReference type="InterPro" id="IPR013013">
    <property type="entry name" value="PTS_EIIC_1"/>
</dbReference>